<dbReference type="NCBIfam" id="TIGR01410">
    <property type="entry name" value="tatB"/>
    <property type="match status" value="1"/>
</dbReference>
<feature type="compositionally biased region" description="Basic and acidic residues" evidence="10">
    <location>
        <begin position="134"/>
        <end position="161"/>
    </location>
</feature>
<proteinExistence type="inferred from homology"/>
<feature type="compositionally biased region" description="Basic and acidic residues" evidence="10">
    <location>
        <begin position="179"/>
        <end position="195"/>
    </location>
</feature>
<gene>
    <name evidence="9" type="primary">tatB</name>
    <name evidence="12" type="ORF">GCM10011358_18280</name>
</gene>
<dbReference type="EMBL" id="BMGI01000002">
    <property type="protein sequence ID" value="GGD34583.1"/>
    <property type="molecule type" value="Genomic_DNA"/>
</dbReference>
<evidence type="ECO:0000256" key="11">
    <source>
        <dbReference type="SAM" id="Phobius"/>
    </source>
</evidence>
<feature type="transmembrane region" description="Helical" evidence="11">
    <location>
        <begin position="6"/>
        <end position="25"/>
    </location>
</feature>
<organism evidence="12 13">
    <name type="scientific">Sinisalibacter lacisalsi</name>
    <dbReference type="NCBI Taxonomy" id="1526570"/>
    <lineage>
        <taxon>Bacteria</taxon>
        <taxon>Pseudomonadati</taxon>
        <taxon>Pseudomonadota</taxon>
        <taxon>Alphaproteobacteria</taxon>
        <taxon>Rhodobacterales</taxon>
        <taxon>Roseobacteraceae</taxon>
        <taxon>Sinisalibacter</taxon>
    </lineage>
</organism>
<protein>
    <recommendedName>
        <fullName evidence="9">Sec-independent protein translocase protein TatB</fullName>
    </recommendedName>
</protein>
<comment type="caution">
    <text evidence="12">The sequence shown here is derived from an EMBL/GenBank/DDBJ whole genome shotgun (WGS) entry which is preliminary data.</text>
</comment>
<keyword evidence="8 9" id="KW-0472">Membrane</keyword>
<sequence>MFDIGFTELLVIGIIALIVVGPKDLPGMFRTLGRFTARLRSLGREFTSAMNAAADESGMREASKELKGLTNPRSYGLDKLNQAADSFEKWDPTKPSKPKEGETSEEAISKGLDPERQADIEKIRAATEKVGQARLDREAAEKAAGETAKKPVKGKPPERPKPVQKPAQTAAPAAEASDAAEKATPEKKPAGDKPAAKKPAAKKPAAKKPAAKPAAAKPAAKKPATAAPAKKPAAKPAAKTAKTRTAKSDKADDA</sequence>
<dbReference type="InterPro" id="IPR018448">
    <property type="entry name" value="TatB"/>
</dbReference>
<accession>A0ABQ1QM60</accession>
<evidence type="ECO:0000313" key="12">
    <source>
        <dbReference type="EMBL" id="GGD34583.1"/>
    </source>
</evidence>
<feature type="compositionally biased region" description="Low complexity" evidence="10">
    <location>
        <begin position="164"/>
        <end position="177"/>
    </location>
</feature>
<evidence type="ECO:0000313" key="13">
    <source>
        <dbReference type="Proteomes" id="UP000617355"/>
    </source>
</evidence>
<evidence type="ECO:0000256" key="8">
    <source>
        <dbReference type="ARBA" id="ARBA00023136"/>
    </source>
</evidence>
<evidence type="ECO:0000256" key="3">
    <source>
        <dbReference type="ARBA" id="ARBA00022475"/>
    </source>
</evidence>
<dbReference type="PANTHER" id="PTHR33162">
    <property type="entry name" value="SEC-INDEPENDENT PROTEIN TRANSLOCASE PROTEIN TATA, CHLOROPLASTIC"/>
    <property type="match status" value="1"/>
</dbReference>
<evidence type="ECO:0000256" key="1">
    <source>
        <dbReference type="ARBA" id="ARBA00004167"/>
    </source>
</evidence>
<evidence type="ECO:0000256" key="5">
    <source>
        <dbReference type="ARBA" id="ARBA00022927"/>
    </source>
</evidence>
<keyword evidence="13" id="KW-1185">Reference proteome</keyword>
<dbReference type="InterPro" id="IPR003369">
    <property type="entry name" value="TatA/B/E"/>
</dbReference>
<keyword evidence="5 9" id="KW-0653">Protein transport</keyword>
<evidence type="ECO:0000256" key="10">
    <source>
        <dbReference type="SAM" id="MobiDB-lite"/>
    </source>
</evidence>
<feature type="compositionally biased region" description="Basic residues" evidence="10">
    <location>
        <begin position="199"/>
        <end position="210"/>
    </location>
</feature>
<comment type="similarity">
    <text evidence="9">Belongs to the TatB family.</text>
</comment>
<keyword evidence="4 9" id="KW-0812">Transmembrane</keyword>
<feature type="compositionally biased region" description="Basic and acidic residues" evidence="10">
    <location>
        <begin position="112"/>
        <end position="127"/>
    </location>
</feature>
<comment type="subunit">
    <text evidence="9">The Tat system comprises two distinct complexes: a TatABC complex, containing multiple copies of TatA, TatB and TatC subunits, and a separate TatA complex, containing only TatA subunits. Substrates initially bind to the TatABC complex, which probably triggers association of the separate TatA complex to form the active translocon.</text>
</comment>
<keyword evidence="3 9" id="KW-1003">Cell membrane</keyword>
<dbReference type="Gene3D" id="1.20.5.3310">
    <property type="match status" value="1"/>
</dbReference>
<evidence type="ECO:0000256" key="2">
    <source>
        <dbReference type="ARBA" id="ARBA00022448"/>
    </source>
</evidence>
<feature type="region of interest" description="Disordered" evidence="10">
    <location>
        <begin position="53"/>
        <end position="254"/>
    </location>
</feature>
<evidence type="ECO:0000256" key="7">
    <source>
        <dbReference type="ARBA" id="ARBA00023010"/>
    </source>
</evidence>
<dbReference type="RefSeq" id="WP_188527323.1">
    <property type="nucleotide sequence ID" value="NZ_BMGI01000002.1"/>
</dbReference>
<comment type="function">
    <text evidence="9">Part of the twin-arginine translocation (Tat) system that transports large folded proteins containing a characteristic twin-arginine motif in their signal peptide across membranes. Together with TatC, TatB is part of a receptor directly interacting with Tat signal peptides. TatB may form an oligomeric binding site that transiently accommodates folded Tat precursor proteins before their translocation.</text>
</comment>
<reference evidence="13" key="1">
    <citation type="journal article" date="2019" name="Int. J. Syst. Evol. Microbiol.">
        <title>The Global Catalogue of Microorganisms (GCM) 10K type strain sequencing project: providing services to taxonomists for standard genome sequencing and annotation.</title>
        <authorList>
            <consortium name="The Broad Institute Genomics Platform"/>
            <consortium name="The Broad Institute Genome Sequencing Center for Infectious Disease"/>
            <person name="Wu L."/>
            <person name="Ma J."/>
        </authorList>
    </citation>
    <scope>NUCLEOTIDE SEQUENCE [LARGE SCALE GENOMIC DNA]</scope>
    <source>
        <strain evidence="13">CGMCC 1.12922</strain>
    </source>
</reference>
<comment type="subcellular location">
    <subcellularLocation>
        <location evidence="9">Cell membrane</location>
        <topology evidence="9">Single-pass membrane protein</topology>
    </subcellularLocation>
    <subcellularLocation>
        <location evidence="1">Membrane</location>
        <topology evidence="1">Single-pass membrane protein</topology>
    </subcellularLocation>
</comment>
<keyword evidence="6 9" id="KW-1133">Transmembrane helix</keyword>
<keyword evidence="2 9" id="KW-0813">Transport</keyword>
<dbReference type="HAMAP" id="MF_00237">
    <property type="entry name" value="TatB"/>
    <property type="match status" value="1"/>
</dbReference>
<feature type="compositionally biased region" description="Low complexity" evidence="10">
    <location>
        <begin position="211"/>
        <end position="240"/>
    </location>
</feature>
<evidence type="ECO:0000256" key="9">
    <source>
        <dbReference type="HAMAP-Rule" id="MF_00237"/>
    </source>
</evidence>
<dbReference type="Proteomes" id="UP000617355">
    <property type="component" value="Unassembled WGS sequence"/>
</dbReference>
<keyword evidence="7 9" id="KW-0811">Translocation</keyword>
<feature type="compositionally biased region" description="Basic and acidic residues" evidence="10">
    <location>
        <begin position="57"/>
        <end position="67"/>
    </location>
</feature>
<feature type="compositionally biased region" description="Basic and acidic residues" evidence="10">
    <location>
        <begin position="86"/>
        <end position="102"/>
    </location>
</feature>
<dbReference type="PANTHER" id="PTHR33162:SF1">
    <property type="entry name" value="SEC-INDEPENDENT PROTEIN TRANSLOCASE PROTEIN TATA, CHLOROPLASTIC"/>
    <property type="match status" value="1"/>
</dbReference>
<name>A0ABQ1QM60_9RHOB</name>
<evidence type="ECO:0000256" key="4">
    <source>
        <dbReference type="ARBA" id="ARBA00022692"/>
    </source>
</evidence>
<dbReference type="Pfam" id="PF02416">
    <property type="entry name" value="TatA_B_E"/>
    <property type="match status" value="1"/>
</dbReference>
<evidence type="ECO:0000256" key="6">
    <source>
        <dbReference type="ARBA" id="ARBA00022989"/>
    </source>
</evidence>
<dbReference type="PRINTS" id="PR01506">
    <property type="entry name" value="TATBPROTEIN"/>
</dbReference>